<dbReference type="Pfam" id="PF03619">
    <property type="entry name" value="Solute_trans_a"/>
    <property type="match status" value="1"/>
</dbReference>
<proteinExistence type="predicted"/>
<gene>
    <name evidence="7" type="ORF">PVAR5_0499</name>
</gene>
<evidence type="ECO:0000256" key="6">
    <source>
        <dbReference type="SAM" id="Phobius"/>
    </source>
</evidence>
<feature type="region of interest" description="Disordered" evidence="5">
    <location>
        <begin position="522"/>
        <end position="565"/>
    </location>
</feature>
<feature type="transmembrane region" description="Helical" evidence="6">
    <location>
        <begin position="76"/>
        <end position="97"/>
    </location>
</feature>
<feature type="compositionally biased region" description="Polar residues" evidence="5">
    <location>
        <begin position="527"/>
        <end position="542"/>
    </location>
</feature>
<comment type="caution">
    <text evidence="7">The sequence shown here is derived from an EMBL/GenBank/DDBJ whole genome shotgun (WGS) entry which is preliminary data.</text>
</comment>
<dbReference type="HOGENOM" id="CLU_012923_5_1_1"/>
<dbReference type="Proteomes" id="UP000018001">
    <property type="component" value="Unassembled WGS sequence"/>
</dbReference>
<dbReference type="EMBL" id="BAUL01000010">
    <property type="protein sequence ID" value="GAD91916.1"/>
    <property type="molecule type" value="Genomic_DNA"/>
</dbReference>
<evidence type="ECO:0000313" key="8">
    <source>
        <dbReference type="Proteomes" id="UP000018001"/>
    </source>
</evidence>
<dbReference type="OrthoDB" id="5348404at2759"/>
<feature type="compositionally biased region" description="Polar residues" evidence="5">
    <location>
        <begin position="380"/>
        <end position="400"/>
    </location>
</feature>
<feature type="transmembrane region" description="Helical" evidence="6">
    <location>
        <begin position="172"/>
        <end position="195"/>
    </location>
</feature>
<feature type="transmembrane region" description="Helical" evidence="6">
    <location>
        <begin position="30"/>
        <end position="55"/>
    </location>
</feature>
<feature type="transmembrane region" description="Helical" evidence="6">
    <location>
        <begin position="249"/>
        <end position="272"/>
    </location>
</feature>
<keyword evidence="3 6" id="KW-1133">Transmembrane helix</keyword>
<dbReference type="InterPro" id="IPR005178">
    <property type="entry name" value="Ostalpha/TMEM184C"/>
</dbReference>
<evidence type="ECO:0000256" key="3">
    <source>
        <dbReference type="ARBA" id="ARBA00022989"/>
    </source>
</evidence>
<keyword evidence="4 6" id="KW-0472">Membrane</keyword>
<dbReference type="eggNOG" id="KOG2641">
    <property type="taxonomic scope" value="Eukaryota"/>
</dbReference>
<feature type="region of interest" description="Disordered" evidence="5">
    <location>
        <begin position="380"/>
        <end position="446"/>
    </location>
</feature>
<dbReference type="GO" id="GO:0016020">
    <property type="term" value="C:membrane"/>
    <property type="evidence" value="ECO:0007669"/>
    <property type="project" value="UniProtKB-SubCell"/>
</dbReference>
<sequence length="565" mass="64077">MGWPVCNSTLEDETISEDPLWEGGLTFHRLGLYVCAGFALAAVSIAFILIMCHATHYSKPREQRQYVSPPLEQPDIIRILLMIPIYSTVAFLSFLYYREAVYFEVLGDCYEAFTISAFFTLLCHYIAPDLHSQKEYFRGIRPKPWLWPMNWLQKVWGGENGIWRTPRSGLTWFNVIWTGVFQYCLVRVLMTIVAVATQTVGLYCEESLNPAFSHVWVMVLESICVSIAMYCLVQFYIQISKDVKQYKVFLKILSIKLVIFLSFWQTTLISFLTSSGVLKPTRLVQSQDVKIGIPNLLICIEMAIFSVLHIWAFKWQPYKLENLTASDDPEYYGGKARYNGGFLGIKALIDAFNPWDLMKAIGRGMRWLFVGRKRRMMDPSYQNDSDSFSMKPTDGSTPETSFPGPNVTAYKGAGVGRGGSGRSGRYGGSSPDDEDEELLPNAQPHSHVGHGEIGVAMSSYDEEHPLRMHSNSLSYSVTDSPIDSRSHSPLPFQPYQAYHSPYHTPYTAPEDERQAGQRFYSAYNPHAGTTNTYPHSGSSQQEEIPMPMPAPYLPPPLDDHNSQRR</sequence>
<dbReference type="InParanoid" id="V5FQP3"/>
<comment type="subcellular location">
    <subcellularLocation>
        <location evidence="1">Membrane</location>
        <topology evidence="1">Multi-pass membrane protein</topology>
    </subcellularLocation>
</comment>
<dbReference type="PANTHER" id="PTHR23423">
    <property type="entry name" value="ORGANIC SOLUTE TRANSPORTER-RELATED"/>
    <property type="match status" value="1"/>
</dbReference>
<keyword evidence="8" id="KW-1185">Reference proteome</keyword>
<evidence type="ECO:0000256" key="1">
    <source>
        <dbReference type="ARBA" id="ARBA00004141"/>
    </source>
</evidence>
<accession>V5FQP3</accession>
<evidence type="ECO:0000313" key="7">
    <source>
        <dbReference type="EMBL" id="GAD91916.1"/>
    </source>
</evidence>
<feature type="transmembrane region" description="Helical" evidence="6">
    <location>
        <begin position="215"/>
        <end position="237"/>
    </location>
</feature>
<protein>
    <submittedName>
        <fullName evidence="7">DUF300 domain protein, putative</fullName>
    </submittedName>
</protein>
<organism evidence="7 8">
    <name type="scientific">Byssochlamys spectabilis (strain No. 5 / NBRC 109023)</name>
    <name type="common">Paecilomyces variotii</name>
    <dbReference type="NCBI Taxonomy" id="1356009"/>
    <lineage>
        <taxon>Eukaryota</taxon>
        <taxon>Fungi</taxon>
        <taxon>Dikarya</taxon>
        <taxon>Ascomycota</taxon>
        <taxon>Pezizomycotina</taxon>
        <taxon>Eurotiomycetes</taxon>
        <taxon>Eurotiomycetidae</taxon>
        <taxon>Eurotiales</taxon>
        <taxon>Thermoascaceae</taxon>
        <taxon>Paecilomyces</taxon>
    </lineage>
</organism>
<reference evidence="8" key="1">
    <citation type="journal article" date="2014" name="Genome Announc.">
        <title>Draft genome sequence of the formaldehyde-resistant fungus Byssochlamys spectabilis No. 5 (anamorph Paecilomyces variotii No. 5) (NBRC109023).</title>
        <authorList>
            <person name="Oka T."/>
            <person name="Ekino K."/>
            <person name="Fukuda K."/>
            <person name="Nomura Y."/>
        </authorList>
    </citation>
    <scope>NUCLEOTIDE SEQUENCE [LARGE SCALE GENOMIC DNA]</scope>
    <source>
        <strain evidence="8">No. 5 / NBRC 109023</strain>
    </source>
</reference>
<feature type="compositionally biased region" description="Pro residues" evidence="5">
    <location>
        <begin position="546"/>
        <end position="556"/>
    </location>
</feature>
<feature type="transmembrane region" description="Helical" evidence="6">
    <location>
        <begin position="292"/>
        <end position="313"/>
    </location>
</feature>
<dbReference type="AlphaFoldDB" id="V5FQP3"/>
<evidence type="ECO:0000256" key="4">
    <source>
        <dbReference type="ARBA" id="ARBA00023136"/>
    </source>
</evidence>
<feature type="compositionally biased region" description="Gly residues" evidence="5">
    <location>
        <begin position="413"/>
        <end position="427"/>
    </location>
</feature>
<name>V5FQP3_BYSSN</name>
<dbReference type="SMART" id="SM01417">
    <property type="entry name" value="Solute_trans_a"/>
    <property type="match status" value="1"/>
</dbReference>
<keyword evidence="2 6" id="KW-0812">Transmembrane</keyword>
<evidence type="ECO:0000256" key="5">
    <source>
        <dbReference type="SAM" id="MobiDB-lite"/>
    </source>
</evidence>
<evidence type="ECO:0000256" key="2">
    <source>
        <dbReference type="ARBA" id="ARBA00022692"/>
    </source>
</evidence>